<dbReference type="Proteomes" id="UP000001095">
    <property type="component" value="Unassembled WGS sequence"/>
</dbReference>
<evidence type="ECO:0000313" key="1">
    <source>
        <dbReference type="EMBL" id="EKS33411.1"/>
    </source>
</evidence>
<proteinExistence type="predicted"/>
<evidence type="ECO:0000313" key="2">
    <source>
        <dbReference type="Proteomes" id="UP000001095"/>
    </source>
</evidence>
<gene>
    <name evidence="1" type="ORF">HMPREF9696_03452</name>
</gene>
<sequence length="88" mass="9979">MTVAFACGATIMNKLVSPKGIVSRESSKLFGDVPKPDRAEWEKTLKALKPWLSPEKFAETEAIHWRMFERANRWHENFSLSSDDPAAS</sequence>
<reference evidence="1 2" key="1">
    <citation type="submission" date="2012-04" db="EMBL/GenBank/DDBJ databases">
        <title>The Genome Sequence of Afipia clevelandensis ATCC 49720.</title>
        <authorList>
            <consortium name="The Broad Institute Genome Sequencing Platform"/>
            <person name="Earl A."/>
            <person name="Ward D."/>
            <person name="Feldgarden M."/>
            <person name="Gevers D."/>
            <person name="Huys G."/>
            <person name="Walker B."/>
            <person name="Young S.K."/>
            <person name="Zeng Q."/>
            <person name="Gargeya S."/>
            <person name="Fitzgerald M."/>
            <person name="Haas B."/>
            <person name="Abouelleil A."/>
            <person name="Alvarado L."/>
            <person name="Arachchi H.M."/>
            <person name="Berlin A."/>
            <person name="Chapman S.B."/>
            <person name="Goldberg J."/>
            <person name="Griggs A."/>
            <person name="Gujja S."/>
            <person name="Hansen M."/>
            <person name="Howarth C."/>
            <person name="Imamovic A."/>
            <person name="Larimer J."/>
            <person name="McCowen C."/>
            <person name="Montmayeur A."/>
            <person name="Murphy C."/>
            <person name="Neiman D."/>
            <person name="Pearson M."/>
            <person name="Priest M."/>
            <person name="Roberts A."/>
            <person name="Saif S."/>
            <person name="Shea T."/>
            <person name="Sisk P."/>
            <person name="Sykes S."/>
            <person name="Wortman J."/>
            <person name="Nusbaum C."/>
            <person name="Birren B."/>
        </authorList>
    </citation>
    <scope>NUCLEOTIDE SEQUENCE [LARGE SCALE GENOMIC DNA]</scope>
    <source>
        <strain evidence="1 2">ATCC 49720</strain>
    </source>
</reference>
<comment type="caution">
    <text evidence="1">The sequence shown here is derived from an EMBL/GenBank/DDBJ whole genome shotgun (WGS) entry which is preliminary data.</text>
</comment>
<protein>
    <submittedName>
        <fullName evidence="1">Uncharacterized protein</fullName>
    </submittedName>
</protein>
<accession>K8NW65</accession>
<dbReference type="AlphaFoldDB" id="K8NW65"/>
<organism evidence="1 2">
    <name type="scientific">Afipia clevelandensis ATCC 49720</name>
    <dbReference type="NCBI Taxonomy" id="883079"/>
    <lineage>
        <taxon>Bacteria</taxon>
        <taxon>Pseudomonadati</taxon>
        <taxon>Pseudomonadota</taxon>
        <taxon>Alphaproteobacteria</taxon>
        <taxon>Hyphomicrobiales</taxon>
        <taxon>Nitrobacteraceae</taxon>
        <taxon>Afipia</taxon>
    </lineage>
</organism>
<keyword evidence="2" id="KW-1185">Reference proteome</keyword>
<dbReference type="HOGENOM" id="CLU_2520213_0_0_5"/>
<dbReference type="PATRIC" id="fig|883079.3.peg.3532"/>
<name>K8NW65_9BRAD</name>
<dbReference type="EMBL" id="AGWY01000013">
    <property type="protein sequence ID" value="EKS33411.1"/>
    <property type="molecule type" value="Genomic_DNA"/>
</dbReference>